<dbReference type="STRING" id="1420583.V473_23170"/>
<gene>
    <name evidence="1" type="ORF">V473_23170</name>
</gene>
<dbReference type="Proteomes" id="UP000052232">
    <property type="component" value="Unassembled WGS sequence"/>
</dbReference>
<keyword evidence="2" id="KW-1185">Reference proteome</keyword>
<sequence>MSDTDADDDDDGAYYVVPEEAIQYLPREWQEAIYARAEDGRKVLEAADKELKQLSRLSLSFYHVTVLKHIRDKLAVYRFKADMAAFLELDMLTTAFVATYVRLHTGGSGSGFARDALPEALRSAHDEIIDMRNKRYAHVAEHDSVGSVAKIVKLEHAWRRLDGRNDDGFQVAPFPG</sequence>
<proteinExistence type="predicted"/>
<dbReference type="EMBL" id="JACT01000008">
    <property type="protein sequence ID" value="KMS51793.1"/>
    <property type="molecule type" value="Genomic_DNA"/>
</dbReference>
<dbReference type="RefSeq" id="WP_082679267.1">
    <property type="nucleotide sequence ID" value="NZ_KQ130439.1"/>
</dbReference>
<comment type="caution">
    <text evidence="1">The sequence shown here is derived from an EMBL/GenBank/DDBJ whole genome shotgun (WGS) entry which is preliminary data.</text>
</comment>
<protein>
    <submittedName>
        <fullName evidence="1">Uncharacterized protein</fullName>
    </submittedName>
</protein>
<dbReference type="AlphaFoldDB" id="A0A0J7XL07"/>
<accession>A0A0J7XL07</accession>
<reference evidence="1 2" key="1">
    <citation type="journal article" date="2015" name="G3 (Bethesda)">
        <title>Insights into Ongoing Evolution of the Hexachlorocyclohexane Catabolic Pathway from Comparative Genomics of Ten Sphingomonadaceae Strains.</title>
        <authorList>
            <person name="Pearce S.L."/>
            <person name="Oakeshott J.G."/>
            <person name="Pandey G."/>
        </authorList>
    </citation>
    <scope>NUCLEOTIDE SEQUENCE [LARGE SCALE GENOMIC DNA]</scope>
    <source>
        <strain evidence="1 2">LL01</strain>
    </source>
</reference>
<name>A0A0J7XL07_9SPHN</name>
<organism evidence="1 2">
    <name type="scientific">Sphingobium cupriresistens LL01</name>
    <dbReference type="NCBI Taxonomy" id="1420583"/>
    <lineage>
        <taxon>Bacteria</taxon>
        <taxon>Pseudomonadati</taxon>
        <taxon>Pseudomonadota</taxon>
        <taxon>Alphaproteobacteria</taxon>
        <taxon>Sphingomonadales</taxon>
        <taxon>Sphingomonadaceae</taxon>
        <taxon>Sphingobium</taxon>
    </lineage>
</organism>
<evidence type="ECO:0000313" key="1">
    <source>
        <dbReference type="EMBL" id="KMS51793.1"/>
    </source>
</evidence>
<dbReference type="PATRIC" id="fig|1420583.3.peg.4443"/>
<evidence type="ECO:0000313" key="2">
    <source>
        <dbReference type="Proteomes" id="UP000052232"/>
    </source>
</evidence>